<evidence type="ECO:0000313" key="2">
    <source>
        <dbReference type="Proteomes" id="UP000557566"/>
    </source>
</evidence>
<sequence length="344" mass="37588">MSTPCPPCGKVILLTGPPPASALDDMSSCTVTRFDDSFHAILSLPPPDCPCSTADDVDTASQLSHVAWRSLPLDRLLRPHLAGGPWMLSQCHDVSLHGSIVAPHVADETTAEEAWTQFCEQSLAQHHGATLPSQLEDSLADDDTTSFMTTLSPDLTSVFPAASVRLHLSDLGDVPPAKRILALEPQTVTLNLVVAVISLAQPRSVTTRWGQTLSLVEVLVGDITATGFPVTFWLDATQAEEGSVVRLRRQDVVLMENVALHVFRGKVYGQSLRKGLTKVTLMWRADGTGHYSSRQLDRQDAAKHPQQERTRLVKDWVLHFVGRDAASATTRPRKSWDNPPDDTQ</sequence>
<evidence type="ECO:0008006" key="3">
    <source>
        <dbReference type="Google" id="ProtNLM"/>
    </source>
</evidence>
<name>A0A8H4PJW5_9HYPO</name>
<dbReference type="Gene3D" id="2.40.50.140">
    <property type="entry name" value="Nucleic acid-binding proteins"/>
    <property type="match status" value="1"/>
</dbReference>
<reference evidence="1 2" key="1">
    <citation type="journal article" date="2020" name="Genome Biol. Evol.">
        <title>A new high-quality draft genome assembly of the Chinese cordyceps Ophiocordyceps sinensis.</title>
        <authorList>
            <person name="Shu R."/>
            <person name="Zhang J."/>
            <person name="Meng Q."/>
            <person name="Zhang H."/>
            <person name="Zhou G."/>
            <person name="Li M."/>
            <person name="Wu P."/>
            <person name="Zhao Y."/>
            <person name="Chen C."/>
            <person name="Qin Q."/>
        </authorList>
    </citation>
    <scope>NUCLEOTIDE SEQUENCE [LARGE SCALE GENOMIC DNA]</scope>
    <source>
        <strain evidence="1 2">IOZ07</strain>
    </source>
</reference>
<evidence type="ECO:0000313" key="1">
    <source>
        <dbReference type="EMBL" id="KAF4504773.1"/>
    </source>
</evidence>
<organism evidence="1 2">
    <name type="scientific">Ophiocordyceps sinensis</name>
    <dbReference type="NCBI Taxonomy" id="72228"/>
    <lineage>
        <taxon>Eukaryota</taxon>
        <taxon>Fungi</taxon>
        <taxon>Dikarya</taxon>
        <taxon>Ascomycota</taxon>
        <taxon>Pezizomycotina</taxon>
        <taxon>Sordariomycetes</taxon>
        <taxon>Hypocreomycetidae</taxon>
        <taxon>Hypocreales</taxon>
        <taxon>Ophiocordycipitaceae</taxon>
        <taxon>Ophiocordyceps</taxon>
    </lineage>
</organism>
<gene>
    <name evidence="1" type="ORF">G6O67_008182</name>
</gene>
<dbReference type="Proteomes" id="UP000557566">
    <property type="component" value="Unassembled WGS sequence"/>
</dbReference>
<dbReference type="EMBL" id="JAAVMX010000009">
    <property type="protein sequence ID" value="KAF4504773.1"/>
    <property type="molecule type" value="Genomic_DNA"/>
</dbReference>
<dbReference type="InterPro" id="IPR012340">
    <property type="entry name" value="NA-bd_OB-fold"/>
</dbReference>
<protein>
    <recommendedName>
        <fullName evidence="3">Nucleic acid-binding, OB-fold protein</fullName>
    </recommendedName>
</protein>
<accession>A0A8H4PJW5</accession>
<proteinExistence type="predicted"/>
<dbReference type="OrthoDB" id="5378679at2759"/>
<comment type="caution">
    <text evidence="1">The sequence shown here is derived from an EMBL/GenBank/DDBJ whole genome shotgun (WGS) entry which is preliminary data.</text>
</comment>
<dbReference type="SUPFAM" id="SSF50249">
    <property type="entry name" value="Nucleic acid-binding proteins"/>
    <property type="match status" value="1"/>
</dbReference>
<dbReference type="AlphaFoldDB" id="A0A8H4PJW5"/>
<keyword evidence="2" id="KW-1185">Reference proteome</keyword>